<dbReference type="PaxDb" id="2903-EOD19810"/>
<keyword evidence="3" id="KW-1185">Reference proteome</keyword>
<reference evidence="3" key="1">
    <citation type="journal article" date="2013" name="Nature">
        <title>Pan genome of the phytoplankton Emiliania underpins its global distribution.</title>
        <authorList>
            <person name="Read B.A."/>
            <person name="Kegel J."/>
            <person name="Klute M.J."/>
            <person name="Kuo A."/>
            <person name="Lefebvre S.C."/>
            <person name="Maumus F."/>
            <person name="Mayer C."/>
            <person name="Miller J."/>
            <person name="Monier A."/>
            <person name="Salamov A."/>
            <person name="Young J."/>
            <person name="Aguilar M."/>
            <person name="Claverie J.M."/>
            <person name="Frickenhaus S."/>
            <person name="Gonzalez K."/>
            <person name="Herman E.K."/>
            <person name="Lin Y.C."/>
            <person name="Napier J."/>
            <person name="Ogata H."/>
            <person name="Sarno A.F."/>
            <person name="Shmutz J."/>
            <person name="Schroeder D."/>
            <person name="de Vargas C."/>
            <person name="Verret F."/>
            <person name="von Dassow P."/>
            <person name="Valentin K."/>
            <person name="Van de Peer Y."/>
            <person name="Wheeler G."/>
            <person name="Dacks J.B."/>
            <person name="Delwiche C.F."/>
            <person name="Dyhrman S.T."/>
            <person name="Glockner G."/>
            <person name="John U."/>
            <person name="Richards T."/>
            <person name="Worden A.Z."/>
            <person name="Zhang X."/>
            <person name="Grigoriev I.V."/>
            <person name="Allen A.E."/>
            <person name="Bidle K."/>
            <person name="Borodovsky M."/>
            <person name="Bowler C."/>
            <person name="Brownlee C."/>
            <person name="Cock J.M."/>
            <person name="Elias M."/>
            <person name="Gladyshev V.N."/>
            <person name="Groth M."/>
            <person name="Guda C."/>
            <person name="Hadaegh A."/>
            <person name="Iglesias-Rodriguez M.D."/>
            <person name="Jenkins J."/>
            <person name="Jones B.M."/>
            <person name="Lawson T."/>
            <person name="Leese F."/>
            <person name="Lindquist E."/>
            <person name="Lobanov A."/>
            <person name="Lomsadze A."/>
            <person name="Malik S.B."/>
            <person name="Marsh M.E."/>
            <person name="Mackinder L."/>
            <person name="Mock T."/>
            <person name="Mueller-Roeber B."/>
            <person name="Pagarete A."/>
            <person name="Parker M."/>
            <person name="Probert I."/>
            <person name="Quesneville H."/>
            <person name="Raines C."/>
            <person name="Rensing S.A."/>
            <person name="Riano-Pachon D.M."/>
            <person name="Richier S."/>
            <person name="Rokitta S."/>
            <person name="Shiraiwa Y."/>
            <person name="Soanes D.M."/>
            <person name="van der Giezen M."/>
            <person name="Wahlund T.M."/>
            <person name="Williams B."/>
            <person name="Wilson W."/>
            <person name="Wolfe G."/>
            <person name="Wurch L.L."/>
        </authorList>
    </citation>
    <scope>NUCLEOTIDE SEQUENCE</scope>
</reference>
<accession>A0A0D3J8H5</accession>
<dbReference type="RefSeq" id="XP_005772239.1">
    <property type="nucleotide sequence ID" value="XM_005772182.1"/>
</dbReference>
<name>A0A0D3J8H5_EMIH1</name>
<reference evidence="2" key="2">
    <citation type="submission" date="2024-10" db="UniProtKB">
        <authorList>
            <consortium name="EnsemblProtists"/>
        </authorList>
    </citation>
    <scope>IDENTIFICATION</scope>
</reference>
<protein>
    <submittedName>
        <fullName evidence="2">Uncharacterized protein</fullName>
    </submittedName>
</protein>
<evidence type="ECO:0000313" key="3">
    <source>
        <dbReference type="Proteomes" id="UP000013827"/>
    </source>
</evidence>
<feature type="region of interest" description="Disordered" evidence="1">
    <location>
        <begin position="1"/>
        <end position="43"/>
    </location>
</feature>
<evidence type="ECO:0000256" key="1">
    <source>
        <dbReference type="SAM" id="MobiDB-lite"/>
    </source>
</evidence>
<proteinExistence type="predicted"/>
<organism evidence="2 3">
    <name type="scientific">Emiliania huxleyi (strain CCMP1516)</name>
    <dbReference type="NCBI Taxonomy" id="280463"/>
    <lineage>
        <taxon>Eukaryota</taxon>
        <taxon>Haptista</taxon>
        <taxon>Haptophyta</taxon>
        <taxon>Prymnesiophyceae</taxon>
        <taxon>Isochrysidales</taxon>
        <taxon>Noelaerhabdaceae</taxon>
        <taxon>Emiliania</taxon>
    </lineage>
</organism>
<evidence type="ECO:0000313" key="2">
    <source>
        <dbReference type="EnsemblProtists" id="EOD19810"/>
    </source>
</evidence>
<dbReference type="KEGG" id="ehx:EMIHUDRAFT_369373"/>
<feature type="compositionally biased region" description="Acidic residues" evidence="1">
    <location>
        <begin position="23"/>
        <end position="43"/>
    </location>
</feature>
<dbReference type="EnsemblProtists" id="EOD19810">
    <property type="protein sequence ID" value="EOD19810"/>
    <property type="gene ID" value="EMIHUDRAFT_369373"/>
</dbReference>
<dbReference type="AlphaFoldDB" id="A0A0D3J8H5"/>
<dbReference type="Proteomes" id="UP000013827">
    <property type="component" value="Unassembled WGS sequence"/>
</dbReference>
<sequence length="199" mass="21580">MRGEAPATDLDESARKKRRVDEEKDGDGEEEGSDESDASGDEVECSECGTTFALNDGIRCSGCSELVCYDCSKFCDSCNDSKCSDCGDFKPGGDRTLVCYGCQPWHQQRRPGSAYCFDCKSTRHPAGNCLGCGWRICHQCADNSGLKCGHCNDLYCSACCEKHDDFCVKCCDRDGIFTCAECCSGGHSDSDDEGEGDEE</sequence>
<dbReference type="HOGENOM" id="CLU_1374467_0_0_1"/>
<dbReference type="GeneID" id="17265365"/>